<feature type="chain" id="PRO_5002364214" description="Gnk2-homologous domain-containing protein" evidence="3">
    <location>
        <begin position="26"/>
        <end position="287"/>
    </location>
</feature>
<evidence type="ECO:0000256" key="2">
    <source>
        <dbReference type="ARBA" id="ARBA00022737"/>
    </source>
</evidence>
<organism evidence="5">
    <name type="scientific">Oryza punctata</name>
    <name type="common">Red rice</name>
    <dbReference type="NCBI Taxonomy" id="4537"/>
    <lineage>
        <taxon>Eukaryota</taxon>
        <taxon>Viridiplantae</taxon>
        <taxon>Streptophyta</taxon>
        <taxon>Embryophyta</taxon>
        <taxon>Tracheophyta</taxon>
        <taxon>Spermatophyta</taxon>
        <taxon>Magnoliopsida</taxon>
        <taxon>Liliopsida</taxon>
        <taxon>Poales</taxon>
        <taxon>Poaceae</taxon>
        <taxon>BOP clade</taxon>
        <taxon>Oryzoideae</taxon>
        <taxon>Oryzeae</taxon>
        <taxon>Oryzinae</taxon>
        <taxon>Oryza</taxon>
    </lineage>
</organism>
<proteinExistence type="predicted"/>
<dbReference type="Gene3D" id="3.30.430.20">
    <property type="entry name" value="Gnk2 domain, C-X8-C-X2-C motif"/>
    <property type="match status" value="2"/>
</dbReference>
<dbReference type="eggNOG" id="ENOG502QWDY">
    <property type="taxonomic scope" value="Eukaryota"/>
</dbReference>
<accession>A0A0E0JKA6</accession>
<feature type="domain" description="Gnk2-homologous" evidence="4">
    <location>
        <begin position="39"/>
        <end position="144"/>
    </location>
</feature>
<dbReference type="PROSITE" id="PS51473">
    <property type="entry name" value="GNK2"/>
    <property type="match status" value="2"/>
</dbReference>
<dbReference type="InterPro" id="IPR038408">
    <property type="entry name" value="GNK2_sf"/>
</dbReference>
<dbReference type="OMA" id="WQICNAT"/>
<reference evidence="5" key="2">
    <citation type="submission" date="2018-05" db="EMBL/GenBank/DDBJ databases">
        <title>OpunRS2 (Oryza punctata Reference Sequence Version 2).</title>
        <authorList>
            <person name="Zhang J."/>
            <person name="Kudrna D."/>
            <person name="Lee S."/>
            <person name="Talag J."/>
            <person name="Welchert J."/>
            <person name="Wing R.A."/>
        </authorList>
    </citation>
    <scope>NUCLEOTIDE SEQUENCE [LARGE SCALE GENOMIC DNA]</scope>
</reference>
<protein>
    <recommendedName>
        <fullName evidence="4">Gnk2-homologous domain-containing protein</fullName>
    </recommendedName>
</protein>
<sequence length="287" mass="31459">MQPLLLLFLSPVVVLLSSSAWTARGEDEAVAVASPEVNPLHYNCSLSGGKYDPNSTFEANLKTLAVLLVAEAKASNFATESFGRAPDAAHGVALCRGDFTGDACGNGLRRAFQDAIEYGLFCPGYKDVTVFYDQHMLRFSNQDFRPSRTNAPAWVAWNMNDVTGADAAARFGSRVMELINATADFAAWNSTSRYATGEAGFMELDVSKVYAAVQCTADLPPADCRRCVDGIASQMSRWFSSASGYRVGGRILSVRCNLRYEVDRFFQESKDTIKIYMPRSSKGTYYL</sequence>
<dbReference type="Gramene" id="OPUNC01G20440.1">
    <property type="protein sequence ID" value="OPUNC01G20440.1"/>
    <property type="gene ID" value="OPUNC01G20440"/>
</dbReference>
<evidence type="ECO:0000259" key="4">
    <source>
        <dbReference type="PROSITE" id="PS51473"/>
    </source>
</evidence>
<dbReference type="CDD" id="cd23509">
    <property type="entry name" value="Gnk2-like"/>
    <property type="match status" value="2"/>
</dbReference>
<dbReference type="EnsemblPlants" id="OPUNC01G20440.1">
    <property type="protein sequence ID" value="OPUNC01G20440.1"/>
    <property type="gene ID" value="OPUNC01G20440"/>
</dbReference>
<dbReference type="PANTHER" id="PTHR32099">
    <property type="entry name" value="CYSTEINE-RICH REPEAT SECRETORY PROTEIN"/>
    <property type="match status" value="1"/>
</dbReference>
<dbReference type="STRING" id="4537.A0A0E0JKA6"/>
<feature type="domain" description="Gnk2-homologous" evidence="4">
    <location>
        <begin position="150"/>
        <end position="265"/>
    </location>
</feature>
<keyword evidence="2" id="KW-0677">Repeat</keyword>
<dbReference type="Proteomes" id="UP000026962">
    <property type="component" value="Chromosome 1"/>
</dbReference>
<keyword evidence="6" id="KW-1185">Reference proteome</keyword>
<keyword evidence="1 3" id="KW-0732">Signal</keyword>
<dbReference type="AlphaFoldDB" id="A0A0E0JKA6"/>
<name>A0A0E0JKA6_ORYPU</name>
<evidence type="ECO:0000256" key="3">
    <source>
        <dbReference type="SAM" id="SignalP"/>
    </source>
</evidence>
<evidence type="ECO:0000313" key="6">
    <source>
        <dbReference type="Proteomes" id="UP000026962"/>
    </source>
</evidence>
<evidence type="ECO:0000256" key="1">
    <source>
        <dbReference type="ARBA" id="ARBA00022729"/>
    </source>
</evidence>
<feature type="signal peptide" evidence="3">
    <location>
        <begin position="1"/>
        <end position="25"/>
    </location>
</feature>
<evidence type="ECO:0000313" key="5">
    <source>
        <dbReference type="EnsemblPlants" id="OPUNC01G20440.1"/>
    </source>
</evidence>
<dbReference type="Pfam" id="PF01657">
    <property type="entry name" value="Stress-antifung"/>
    <property type="match status" value="2"/>
</dbReference>
<dbReference type="HOGENOM" id="CLU_000288_35_0_1"/>
<reference evidence="5" key="1">
    <citation type="submission" date="2015-04" db="UniProtKB">
        <authorList>
            <consortium name="EnsemblPlants"/>
        </authorList>
    </citation>
    <scope>IDENTIFICATION</scope>
</reference>
<dbReference type="PANTHER" id="PTHR32099:SF69">
    <property type="entry name" value="OS01G0342200 PROTEIN"/>
    <property type="match status" value="1"/>
</dbReference>
<dbReference type="InterPro" id="IPR002902">
    <property type="entry name" value="GNK2"/>
</dbReference>